<evidence type="ECO:0000256" key="3">
    <source>
        <dbReference type="ARBA" id="ARBA00022771"/>
    </source>
</evidence>
<dbReference type="Proteomes" id="UP000039865">
    <property type="component" value="Unassembled WGS sequence"/>
</dbReference>
<dbReference type="PANTHER" id="PTHR43888">
    <property type="entry name" value="DNAJ-LIKE-2, ISOFORM A-RELATED"/>
    <property type="match status" value="1"/>
</dbReference>
<dbReference type="Gene3D" id="1.10.287.110">
    <property type="entry name" value="DnaJ domain"/>
    <property type="match status" value="1"/>
</dbReference>
<protein>
    <submittedName>
        <fullName evidence="10">Domain containing protein</fullName>
    </submittedName>
</protein>
<dbReference type="GO" id="GO:0030544">
    <property type="term" value="F:Hsp70 protein binding"/>
    <property type="evidence" value="ECO:0007669"/>
    <property type="project" value="InterPro"/>
</dbReference>
<dbReference type="InParanoid" id="A0A078ANN8"/>
<feature type="signal peptide" evidence="7">
    <location>
        <begin position="1"/>
        <end position="22"/>
    </location>
</feature>
<dbReference type="PROSITE" id="PS51188">
    <property type="entry name" value="ZF_CR"/>
    <property type="match status" value="1"/>
</dbReference>
<dbReference type="Gene3D" id="2.10.230.10">
    <property type="entry name" value="Heat shock protein DnaJ, cysteine-rich domain"/>
    <property type="match status" value="1"/>
</dbReference>
<reference evidence="10 11" key="1">
    <citation type="submission" date="2014-06" db="EMBL/GenBank/DDBJ databases">
        <authorList>
            <person name="Swart Estienne"/>
        </authorList>
    </citation>
    <scope>NUCLEOTIDE SEQUENCE [LARGE SCALE GENOMIC DNA]</scope>
    <source>
        <strain evidence="10 11">130c</strain>
    </source>
</reference>
<evidence type="ECO:0000256" key="2">
    <source>
        <dbReference type="ARBA" id="ARBA00022737"/>
    </source>
</evidence>
<evidence type="ECO:0000313" key="11">
    <source>
        <dbReference type="Proteomes" id="UP000039865"/>
    </source>
</evidence>
<evidence type="ECO:0000256" key="1">
    <source>
        <dbReference type="ARBA" id="ARBA00022723"/>
    </source>
</evidence>
<evidence type="ECO:0000259" key="9">
    <source>
        <dbReference type="PROSITE" id="PS51188"/>
    </source>
</evidence>
<dbReference type="GO" id="GO:0008270">
    <property type="term" value="F:zinc ion binding"/>
    <property type="evidence" value="ECO:0007669"/>
    <property type="project" value="UniProtKB-KW"/>
</dbReference>
<dbReference type="PROSITE" id="PS50076">
    <property type="entry name" value="DNAJ_2"/>
    <property type="match status" value="1"/>
</dbReference>
<dbReference type="InterPro" id="IPR012724">
    <property type="entry name" value="DnaJ"/>
</dbReference>
<dbReference type="InterPro" id="IPR036410">
    <property type="entry name" value="HSP_DnaJ_Cys-rich_dom_sf"/>
</dbReference>
<dbReference type="CDD" id="cd06257">
    <property type="entry name" value="DnaJ"/>
    <property type="match status" value="1"/>
</dbReference>
<sequence>MRSNSKLLLLIALGLVAYLVQAGRDFYSILQIKKNASPSDIKKAYRKLSLINHPDKNPDDPSALNRFQDIASAYEVLSDPDKRRKYDNCGEECVNQPENQGGGMNPFEDIFGDIFGDMRGGGRRQQQEQTGPSAKLKIRITLEDVYNGKEYPITYNRMVLCPHCRGSGADNPEDVEICSQCNGNGQVTEQRRLGPGFVQQFQRTCPKCNGDGKKLKSKCHVCHGDKQVKSVDELSIFIEKGIPDGHEFKYRDAADEYVNVRAGEVTVKVETLPHKVFERAGNDLKTTVKITLKQALLGFEKEFIHLDGRSVIIKRTKITKPGEIEKIRGEGMPVYEYPTDKGDLIVTYQVEMPQTLSREQRDSKFIGLLQYIVFKMVFQS</sequence>
<evidence type="ECO:0000256" key="5">
    <source>
        <dbReference type="ARBA" id="ARBA00023186"/>
    </source>
</evidence>
<dbReference type="Pfam" id="PF00226">
    <property type="entry name" value="DnaJ"/>
    <property type="match status" value="1"/>
</dbReference>
<dbReference type="SUPFAM" id="SSF49493">
    <property type="entry name" value="HSP40/DnaJ peptide-binding domain"/>
    <property type="match status" value="2"/>
</dbReference>
<gene>
    <name evidence="10" type="primary">Contig5316.g5691</name>
    <name evidence="10" type="ORF">STYLEM_13015</name>
</gene>
<feature type="domain" description="CR-type" evidence="9">
    <location>
        <begin position="148"/>
        <end position="231"/>
    </location>
</feature>
<dbReference type="Pfam" id="PF01556">
    <property type="entry name" value="DnaJ_C"/>
    <property type="match status" value="1"/>
</dbReference>
<dbReference type="FunFam" id="2.60.260.20:FF:000013">
    <property type="entry name" value="DnaJ subfamily B member 11"/>
    <property type="match status" value="1"/>
</dbReference>
<dbReference type="InterPro" id="IPR001305">
    <property type="entry name" value="HSP_DnaJ_Cys-rich_dom"/>
</dbReference>
<dbReference type="GO" id="GO:0005524">
    <property type="term" value="F:ATP binding"/>
    <property type="evidence" value="ECO:0007669"/>
    <property type="project" value="InterPro"/>
</dbReference>
<evidence type="ECO:0000256" key="6">
    <source>
        <dbReference type="PROSITE-ProRule" id="PRU00546"/>
    </source>
</evidence>
<dbReference type="SUPFAM" id="SSF46565">
    <property type="entry name" value="Chaperone J-domain"/>
    <property type="match status" value="1"/>
</dbReference>
<dbReference type="PROSITE" id="PS00636">
    <property type="entry name" value="DNAJ_1"/>
    <property type="match status" value="1"/>
</dbReference>
<evidence type="ECO:0000313" key="10">
    <source>
        <dbReference type="EMBL" id="CDW83960.1"/>
    </source>
</evidence>
<dbReference type="InterPro" id="IPR001623">
    <property type="entry name" value="DnaJ_domain"/>
</dbReference>
<dbReference type="EMBL" id="CCKQ01012349">
    <property type="protein sequence ID" value="CDW83960.1"/>
    <property type="molecule type" value="Genomic_DNA"/>
</dbReference>
<keyword evidence="4 6" id="KW-0862">Zinc</keyword>
<feature type="zinc finger region" description="CR-type" evidence="6">
    <location>
        <begin position="148"/>
        <end position="231"/>
    </location>
</feature>
<keyword evidence="5" id="KW-0143">Chaperone</keyword>
<dbReference type="CDD" id="cd10747">
    <property type="entry name" value="DnaJ_C"/>
    <property type="match status" value="1"/>
</dbReference>
<dbReference type="GO" id="GO:0006457">
    <property type="term" value="P:protein folding"/>
    <property type="evidence" value="ECO:0007669"/>
    <property type="project" value="InterPro"/>
</dbReference>
<name>A0A078ANN8_STYLE</name>
<dbReference type="AlphaFoldDB" id="A0A078ANN8"/>
<feature type="domain" description="J" evidence="8">
    <location>
        <begin position="25"/>
        <end position="90"/>
    </location>
</feature>
<dbReference type="OrthoDB" id="550424at2759"/>
<dbReference type="SMART" id="SM00271">
    <property type="entry name" value="DnaJ"/>
    <property type="match status" value="1"/>
</dbReference>
<keyword evidence="2" id="KW-0677">Repeat</keyword>
<proteinExistence type="inferred from homology"/>
<dbReference type="PRINTS" id="PR00625">
    <property type="entry name" value="JDOMAIN"/>
</dbReference>
<evidence type="ECO:0000256" key="4">
    <source>
        <dbReference type="ARBA" id="ARBA00022833"/>
    </source>
</evidence>
<keyword evidence="1 6" id="KW-0479">Metal-binding</keyword>
<dbReference type="HAMAP" id="MF_01152">
    <property type="entry name" value="DnaJ"/>
    <property type="match status" value="1"/>
</dbReference>
<dbReference type="OMA" id="KWHEDGD"/>
<keyword evidence="3 6" id="KW-0863">Zinc-finger</keyword>
<keyword evidence="7" id="KW-0732">Signal</keyword>
<dbReference type="Gene3D" id="2.60.260.20">
    <property type="entry name" value="Urease metallochaperone UreE, N-terminal domain"/>
    <property type="match status" value="2"/>
</dbReference>
<dbReference type="InterPro" id="IPR018253">
    <property type="entry name" value="DnaJ_domain_CS"/>
</dbReference>
<organism evidence="10 11">
    <name type="scientific">Stylonychia lemnae</name>
    <name type="common">Ciliate</name>
    <dbReference type="NCBI Taxonomy" id="5949"/>
    <lineage>
        <taxon>Eukaryota</taxon>
        <taxon>Sar</taxon>
        <taxon>Alveolata</taxon>
        <taxon>Ciliophora</taxon>
        <taxon>Intramacronucleata</taxon>
        <taxon>Spirotrichea</taxon>
        <taxon>Stichotrichia</taxon>
        <taxon>Sporadotrichida</taxon>
        <taxon>Oxytrichidae</taxon>
        <taxon>Stylonychinae</taxon>
        <taxon>Stylonychia</taxon>
    </lineage>
</organism>
<dbReference type="GO" id="GO:0009408">
    <property type="term" value="P:response to heat"/>
    <property type="evidence" value="ECO:0007669"/>
    <property type="project" value="InterPro"/>
</dbReference>
<keyword evidence="11" id="KW-1185">Reference proteome</keyword>
<feature type="chain" id="PRO_5001729625" evidence="7">
    <location>
        <begin position="23"/>
        <end position="380"/>
    </location>
</feature>
<dbReference type="SUPFAM" id="SSF57938">
    <property type="entry name" value="DnaJ/Hsp40 cysteine-rich domain"/>
    <property type="match status" value="1"/>
</dbReference>
<evidence type="ECO:0000259" key="8">
    <source>
        <dbReference type="PROSITE" id="PS50076"/>
    </source>
</evidence>
<dbReference type="GO" id="GO:0051082">
    <property type="term" value="F:unfolded protein binding"/>
    <property type="evidence" value="ECO:0007669"/>
    <property type="project" value="InterPro"/>
</dbReference>
<dbReference type="InterPro" id="IPR002939">
    <property type="entry name" value="DnaJ_C"/>
</dbReference>
<dbReference type="InterPro" id="IPR044713">
    <property type="entry name" value="DNJA1/2-like"/>
</dbReference>
<evidence type="ECO:0000256" key="7">
    <source>
        <dbReference type="SAM" id="SignalP"/>
    </source>
</evidence>
<dbReference type="InterPro" id="IPR008971">
    <property type="entry name" value="HSP40/DnaJ_pept-bd"/>
</dbReference>
<dbReference type="InterPro" id="IPR036869">
    <property type="entry name" value="J_dom_sf"/>
</dbReference>
<dbReference type="Pfam" id="PF00684">
    <property type="entry name" value="DnaJ_CXXCXGXG"/>
    <property type="match status" value="1"/>
</dbReference>
<dbReference type="FunFam" id="2.10.230.10:FF:000002">
    <property type="entry name" value="Molecular chaperone DnaJ"/>
    <property type="match status" value="1"/>
</dbReference>
<accession>A0A078ANN8</accession>